<gene>
    <name evidence="6" type="ORF">DM48_6046</name>
    <name evidence="7" type="ORF">NYZ96_07295</name>
</gene>
<evidence type="ECO:0000256" key="2">
    <source>
        <dbReference type="ARBA" id="ARBA00023125"/>
    </source>
</evidence>
<evidence type="ECO:0000256" key="3">
    <source>
        <dbReference type="ARBA" id="ARBA00023163"/>
    </source>
</evidence>
<feature type="region of interest" description="Disordered" evidence="4">
    <location>
        <begin position="1"/>
        <end position="21"/>
    </location>
</feature>
<dbReference type="SUPFAM" id="SSF46894">
    <property type="entry name" value="C-terminal effector domain of the bipartite response regulators"/>
    <property type="match status" value="1"/>
</dbReference>
<dbReference type="Pfam" id="PF03472">
    <property type="entry name" value="Autoind_bind"/>
    <property type="match status" value="1"/>
</dbReference>
<dbReference type="EMBL" id="JPGG01000018">
    <property type="protein sequence ID" value="KGC09367.1"/>
    <property type="molecule type" value="Genomic_DNA"/>
</dbReference>
<feature type="domain" description="HTH luxR-type" evidence="5">
    <location>
        <begin position="224"/>
        <end position="289"/>
    </location>
</feature>
<evidence type="ECO:0000256" key="1">
    <source>
        <dbReference type="ARBA" id="ARBA00023015"/>
    </source>
</evidence>
<proteinExistence type="predicted"/>
<dbReference type="Pfam" id="PF00196">
    <property type="entry name" value="GerE"/>
    <property type="match status" value="1"/>
</dbReference>
<keyword evidence="1" id="KW-0805">Transcription regulation</keyword>
<keyword evidence="2" id="KW-0238">DNA-binding</keyword>
<dbReference type="Proteomes" id="UP001059745">
    <property type="component" value="Chromosome 1"/>
</dbReference>
<keyword evidence="3" id="KW-0804">Transcription</keyword>
<dbReference type="PROSITE" id="PS00622">
    <property type="entry name" value="HTH_LUXR_1"/>
    <property type="match status" value="1"/>
</dbReference>
<dbReference type="InterPro" id="IPR036388">
    <property type="entry name" value="WH-like_DNA-bd_sf"/>
</dbReference>
<dbReference type="PANTHER" id="PTHR44688">
    <property type="entry name" value="DNA-BINDING TRANSCRIPTIONAL ACTIVATOR DEVR_DOSR"/>
    <property type="match status" value="1"/>
</dbReference>
<evidence type="ECO:0000313" key="6">
    <source>
        <dbReference type="EMBL" id="KGC09367.1"/>
    </source>
</evidence>
<dbReference type="AlphaFoldDB" id="A0AAW7RM08"/>
<dbReference type="Gene3D" id="1.10.10.10">
    <property type="entry name" value="Winged helix-like DNA-binding domain superfamily/Winged helix DNA-binding domain"/>
    <property type="match status" value="1"/>
</dbReference>
<accession>A0AAW7RM08</accession>
<dbReference type="GO" id="GO:0006355">
    <property type="term" value="P:regulation of DNA-templated transcription"/>
    <property type="evidence" value="ECO:0007669"/>
    <property type="project" value="InterPro"/>
</dbReference>
<dbReference type="SUPFAM" id="SSF75516">
    <property type="entry name" value="Pheromone-binding domain of LuxR-like quorum-sensing transcription factors"/>
    <property type="match status" value="1"/>
</dbReference>
<evidence type="ECO:0000313" key="7">
    <source>
        <dbReference type="EMBL" id="UWX71547.1"/>
    </source>
</evidence>
<evidence type="ECO:0000256" key="4">
    <source>
        <dbReference type="SAM" id="MobiDB-lite"/>
    </source>
</evidence>
<name>A0AAW7RM08_BURGA</name>
<dbReference type="Gene3D" id="3.30.450.80">
    <property type="entry name" value="Transcription factor LuxR-like, autoinducer-binding domain"/>
    <property type="match status" value="1"/>
</dbReference>
<dbReference type="KEGG" id="bgo:BM43_2850"/>
<sequence length="293" mass="31322">MSVFSRPGKTDGRPGLPTPSDGVLCAQAHAGAFGVRAGALSIAAPAQSHEASEYDCFALFDELECAPHREALREIVSRLVRLLGAERFAFLLVPAEGEPPRLGDEEVLTDAAPAWLDSYRARGWFETDPGIAYARRNSAPTGAAAIAPRADGPCALGEHDAAHGFRAKLIAPAHLPTPGLGGVLYVGLDARAGEGEAALHGKRILYRLIASELLDWHARQQRSDAARSLALTERETGILRLLRSGCTAHDIAGQLCVAVPTVYGYYKRLNEKFSVNHISLTVKRAATLGLLDM</sequence>
<dbReference type="PRINTS" id="PR00038">
    <property type="entry name" value="HTHLUXR"/>
</dbReference>
<dbReference type="InterPro" id="IPR036693">
    <property type="entry name" value="TF_LuxR_autoind-bd_dom_sf"/>
</dbReference>
<protein>
    <submittedName>
        <fullName evidence="7">Autoinducer binding domain-containing protein</fullName>
    </submittedName>
    <submittedName>
        <fullName evidence="6">Bacterial regulatory s, luxR family protein</fullName>
    </submittedName>
</protein>
<dbReference type="RefSeq" id="WP_172535086.1">
    <property type="nucleotide sequence ID" value="NZ_CADEPP010000001.1"/>
</dbReference>
<dbReference type="InterPro" id="IPR005143">
    <property type="entry name" value="TF_LuxR_autoind-bd_dom"/>
</dbReference>
<dbReference type="PROSITE" id="PS50043">
    <property type="entry name" value="HTH_LUXR_2"/>
    <property type="match status" value="1"/>
</dbReference>
<dbReference type="SMART" id="SM00421">
    <property type="entry name" value="HTH_LUXR"/>
    <property type="match status" value="1"/>
</dbReference>
<dbReference type="PANTHER" id="PTHR44688:SF16">
    <property type="entry name" value="DNA-BINDING TRANSCRIPTIONAL ACTIVATOR DEVR_DOSR"/>
    <property type="match status" value="1"/>
</dbReference>
<organism evidence="6 8">
    <name type="scientific">Burkholderia gladioli</name>
    <name type="common">Pseudomonas marginata</name>
    <name type="synonym">Phytomonas marginata</name>
    <dbReference type="NCBI Taxonomy" id="28095"/>
    <lineage>
        <taxon>Bacteria</taxon>
        <taxon>Pseudomonadati</taxon>
        <taxon>Pseudomonadota</taxon>
        <taxon>Betaproteobacteria</taxon>
        <taxon>Burkholderiales</taxon>
        <taxon>Burkholderiaceae</taxon>
        <taxon>Burkholderia</taxon>
    </lineage>
</organism>
<dbReference type="Proteomes" id="UP000029590">
    <property type="component" value="Unassembled WGS sequence"/>
</dbReference>
<reference evidence="7" key="2">
    <citation type="submission" date="2022-09" db="EMBL/GenBank/DDBJ databases">
        <title>Genomic of Burkholderia gladioli.</title>
        <authorList>
            <person name="Wu H."/>
        </authorList>
    </citation>
    <scope>NUCLEOTIDE SEQUENCE</scope>
    <source>
        <strain evidence="7">ZN-S4</strain>
    </source>
</reference>
<dbReference type="GO" id="GO:0003677">
    <property type="term" value="F:DNA binding"/>
    <property type="evidence" value="ECO:0007669"/>
    <property type="project" value="UniProtKB-KW"/>
</dbReference>
<evidence type="ECO:0000313" key="8">
    <source>
        <dbReference type="Proteomes" id="UP000029590"/>
    </source>
</evidence>
<dbReference type="EMBL" id="CP104214">
    <property type="protein sequence ID" value="UWX71547.1"/>
    <property type="molecule type" value="Genomic_DNA"/>
</dbReference>
<evidence type="ECO:0000259" key="5">
    <source>
        <dbReference type="PROSITE" id="PS50043"/>
    </source>
</evidence>
<dbReference type="InterPro" id="IPR016032">
    <property type="entry name" value="Sig_transdc_resp-reg_C-effctor"/>
</dbReference>
<reference evidence="6 8" key="1">
    <citation type="submission" date="2014-04" db="EMBL/GenBank/DDBJ databases">
        <authorList>
            <person name="Bishop-Lilly K.A."/>
            <person name="Broomall S.M."/>
            <person name="Chain P.S."/>
            <person name="Chertkov O."/>
            <person name="Coyne S.R."/>
            <person name="Daligault H.E."/>
            <person name="Davenport K.W."/>
            <person name="Erkkila T."/>
            <person name="Frey K.G."/>
            <person name="Gibbons H.S."/>
            <person name="Gu W."/>
            <person name="Jaissle J."/>
            <person name="Johnson S.L."/>
            <person name="Koroleva G.I."/>
            <person name="Ladner J.T."/>
            <person name="Lo C.-C."/>
            <person name="Minogue T.D."/>
            <person name="Munk C."/>
            <person name="Palacios G.F."/>
            <person name="Redden C.L."/>
            <person name="Rosenzweig C.N."/>
            <person name="Scholz M.B."/>
            <person name="Teshima H."/>
            <person name="Xu Y."/>
        </authorList>
    </citation>
    <scope>NUCLEOTIDE SEQUENCE [LARGE SCALE GENOMIC DNA]</scope>
    <source>
        <strain evidence="8">gladioli</strain>
        <strain evidence="6">Gladioli</strain>
    </source>
</reference>
<dbReference type="InterPro" id="IPR000792">
    <property type="entry name" value="Tscrpt_reg_LuxR_C"/>
</dbReference>